<reference evidence="2 3" key="1">
    <citation type="submission" date="2015-01" db="EMBL/GenBank/DDBJ databases">
        <title>Evolution of Trichinella species and genotypes.</title>
        <authorList>
            <person name="Korhonen P.K."/>
            <person name="Edoardo P."/>
            <person name="Giuseppe L.R."/>
            <person name="Gasser R.B."/>
        </authorList>
    </citation>
    <scope>NUCLEOTIDE SEQUENCE [LARGE SCALE GENOMIC DNA]</scope>
    <source>
        <strain evidence="2">ISS13</strain>
    </source>
</reference>
<evidence type="ECO:0000313" key="2">
    <source>
        <dbReference type="EMBL" id="KRY76026.1"/>
    </source>
</evidence>
<proteinExistence type="predicted"/>
<sequence>MKCSLRLFTAFSNYESLFSIIEDIYKLNKRKSENAVGTNQITDTTTQNKRREEV</sequence>
<dbReference type="Proteomes" id="UP000054632">
    <property type="component" value="Unassembled WGS sequence"/>
</dbReference>
<dbReference type="EMBL" id="JYDR01000014">
    <property type="protein sequence ID" value="KRY76026.1"/>
    <property type="molecule type" value="Genomic_DNA"/>
</dbReference>
<dbReference type="AlphaFoldDB" id="A0A0V1EQI5"/>
<evidence type="ECO:0000313" key="3">
    <source>
        <dbReference type="Proteomes" id="UP000054632"/>
    </source>
</evidence>
<feature type="non-terminal residue" evidence="2">
    <location>
        <position position="54"/>
    </location>
</feature>
<organism evidence="2 3">
    <name type="scientific">Trichinella pseudospiralis</name>
    <name type="common">Parasitic roundworm</name>
    <dbReference type="NCBI Taxonomy" id="6337"/>
    <lineage>
        <taxon>Eukaryota</taxon>
        <taxon>Metazoa</taxon>
        <taxon>Ecdysozoa</taxon>
        <taxon>Nematoda</taxon>
        <taxon>Enoplea</taxon>
        <taxon>Dorylaimia</taxon>
        <taxon>Trichinellida</taxon>
        <taxon>Trichinellidae</taxon>
        <taxon>Trichinella</taxon>
    </lineage>
</organism>
<feature type="region of interest" description="Disordered" evidence="1">
    <location>
        <begin position="35"/>
        <end position="54"/>
    </location>
</feature>
<feature type="compositionally biased region" description="Polar residues" evidence="1">
    <location>
        <begin position="35"/>
        <end position="47"/>
    </location>
</feature>
<accession>A0A0V1EQI5</accession>
<name>A0A0V1EQI5_TRIPS</name>
<protein>
    <submittedName>
        <fullName evidence="2">Uncharacterized protein</fullName>
    </submittedName>
</protein>
<gene>
    <name evidence="2" type="ORF">T4A_6437</name>
</gene>
<comment type="caution">
    <text evidence="2">The sequence shown here is derived from an EMBL/GenBank/DDBJ whole genome shotgun (WGS) entry which is preliminary data.</text>
</comment>
<evidence type="ECO:0000256" key="1">
    <source>
        <dbReference type="SAM" id="MobiDB-lite"/>
    </source>
</evidence>